<name>A0A1P8UDJ1_9GAMM</name>
<evidence type="ECO:0000313" key="2">
    <source>
        <dbReference type="EMBL" id="APZ41873.1"/>
    </source>
</evidence>
<proteinExistence type="predicted"/>
<feature type="compositionally biased region" description="Basic and acidic residues" evidence="1">
    <location>
        <begin position="471"/>
        <end position="485"/>
    </location>
</feature>
<dbReference type="AlphaFoldDB" id="A0A1P8UDJ1"/>
<evidence type="ECO:0000256" key="1">
    <source>
        <dbReference type="SAM" id="MobiDB-lite"/>
    </source>
</evidence>
<organism evidence="2 3">
    <name type="scientific">Acidihalobacter ferrooxydans</name>
    <dbReference type="NCBI Taxonomy" id="1765967"/>
    <lineage>
        <taxon>Bacteria</taxon>
        <taxon>Pseudomonadati</taxon>
        <taxon>Pseudomonadota</taxon>
        <taxon>Gammaproteobacteria</taxon>
        <taxon>Chromatiales</taxon>
        <taxon>Ectothiorhodospiraceae</taxon>
        <taxon>Acidihalobacter</taxon>
    </lineage>
</organism>
<keyword evidence="3" id="KW-1185">Reference proteome</keyword>
<dbReference type="KEGG" id="afy:BW247_01135"/>
<reference evidence="2 3" key="1">
    <citation type="submission" date="2017-01" db="EMBL/GenBank/DDBJ databases">
        <title>Draft sequence of Acidihalobacter ferrooxidans strain DSM 14175 (strain V8).</title>
        <authorList>
            <person name="Khaleque H.N."/>
            <person name="Ramsay J.P."/>
            <person name="Murphy R.J.T."/>
            <person name="Kaksonen A.H."/>
            <person name="Boxall N.J."/>
            <person name="Watkin E.L.J."/>
        </authorList>
    </citation>
    <scope>NUCLEOTIDE SEQUENCE [LARGE SCALE GENOMIC DNA]</scope>
    <source>
        <strain evidence="2 3">V8</strain>
    </source>
</reference>
<accession>A0A1P8UDJ1</accession>
<evidence type="ECO:0008006" key="4">
    <source>
        <dbReference type="Google" id="ProtNLM"/>
    </source>
</evidence>
<dbReference type="SUPFAM" id="SSF69593">
    <property type="entry name" value="Glycerol-3-phosphate (1)-acyltransferase"/>
    <property type="match status" value="1"/>
</dbReference>
<evidence type="ECO:0000313" key="3">
    <source>
        <dbReference type="Proteomes" id="UP000243807"/>
    </source>
</evidence>
<feature type="region of interest" description="Disordered" evidence="1">
    <location>
        <begin position="457"/>
        <end position="485"/>
    </location>
</feature>
<gene>
    <name evidence="2" type="ORF">BW247_01135</name>
</gene>
<dbReference type="EMBL" id="CP019434">
    <property type="protein sequence ID" value="APZ41873.1"/>
    <property type="molecule type" value="Genomic_DNA"/>
</dbReference>
<sequence length="485" mass="53737">MDDLATATDGGDFLAAYRVCLRPMTFQRAPDMTPGTASPSAPPRGGARWFLLGFDRIVRGLFRIEESGLPERQPRPCLIAVNHRRDADIPVLGVFLGRVRGRRITGVLPHFVAREDLFDRDFLWHYWRSPWLIGPRLISPLIPLPRILEVFKAHPIHRIREQSLAVVLRDLRRAFGDRPLGEVLHPRWAERLAAAGASPERSIDWLLGRQQRFSSLLDGEWGHRRLNLPTFRAFKPLERARIRSHLEVFAQALATGEAVMIAPEGANSPSGFFQRPRAGAWQLAQAAGPELAVLPVGLGYDPSHPSRRTRVFVHAGAILHRADYPARRAFDDAVARAILCATTLTASHFLAHWILSAAPGKQLTHAGYLEFLEALSEPLRAAGQRVAPDAAEAFEARLRWFARAGLVARESGAWRRSQMPEPQPAWTPRAALAAYLRNELASAAALAPGLAQAFALPSPPYVPATTTQPASDRDGNSDSEACRRR</sequence>
<dbReference type="Proteomes" id="UP000243807">
    <property type="component" value="Chromosome"/>
</dbReference>
<protein>
    <recommendedName>
        <fullName evidence="4">Phospholipid/glycerol acyltransferase domain-containing protein</fullName>
    </recommendedName>
</protein>